<name>A0AAP8SW19_9VIBR</name>
<protein>
    <submittedName>
        <fullName evidence="2">SecC motif-containing protein</fullName>
    </submittedName>
</protein>
<reference evidence="2" key="2">
    <citation type="submission" date="2016-07" db="EMBL/GenBank/DDBJ databases">
        <authorList>
            <person name="Kauffman K."/>
            <person name="Arevalo P."/>
            <person name="Polz M.F."/>
        </authorList>
    </citation>
    <scope>NUCLEOTIDE SEQUENCE</scope>
    <source>
        <strain evidence="2">10N.222.49.A5</strain>
    </source>
</reference>
<proteinExistence type="predicted"/>
<organism evidence="2 3">
    <name type="scientific">Vibrio breoganii</name>
    <dbReference type="NCBI Taxonomy" id="553239"/>
    <lineage>
        <taxon>Bacteria</taxon>
        <taxon>Pseudomonadati</taxon>
        <taxon>Pseudomonadota</taxon>
        <taxon>Gammaproteobacteria</taxon>
        <taxon>Vibrionales</taxon>
        <taxon>Vibrionaceae</taxon>
        <taxon>Vibrio</taxon>
    </lineage>
</organism>
<dbReference type="Pfam" id="PF02810">
    <property type="entry name" value="SEC-C"/>
    <property type="match status" value="1"/>
</dbReference>
<reference evidence="3" key="1">
    <citation type="submission" date="2016-07" db="EMBL/GenBank/DDBJ databases">
        <title>Nontailed viruses are major unrecognized killers of bacteria in the ocean.</title>
        <authorList>
            <person name="Kauffman K."/>
            <person name="Hussain F."/>
            <person name="Yang J."/>
            <person name="Arevalo P."/>
            <person name="Brown J."/>
            <person name="Cutler M."/>
            <person name="Kelly L."/>
            <person name="Polz M.F."/>
        </authorList>
    </citation>
    <scope>NUCLEOTIDE SEQUENCE [LARGE SCALE GENOMIC DNA]</scope>
    <source>
        <strain evidence="3">10N.222.49.A5</strain>
    </source>
</reference>
<gene>
    <name evidence="2" type="ORF">BCS93_13315</name>
    <name evidence="1" type="ORF">HJ568_12950</name>
</gene>
<dbReference type="EMBL" id="MDBO01000090">
    <property type="protein sequence ID" value="PMP08967.1"/>
    <property type="molecule type" value="Genomic_DNA"/>
</dbReference>
<dbReference type="EMBL" id="JABCJR010000024">
    <property type="protein sequence ID" value="NMR70857.1"/>
    <property type="molecule type" value="Genomic_DNA"/>
</dbReference>
<evidence type="ECO:0000313" key="1">
    <source>
        <dbReference type="EMBL" id="NMR70857.1"/>
    </source>
</evidence>
<evidence type="ECO:0000313" key="4">
    <source>
        <dbReference type="Proteomes" id="UP000590068"/>
    </source>
</evidence>
<sequence>MKIGRNDPCPCNSGKKYKRCCMNQASHQEVLSDIEQIAAMNADLSLDDLNTVLQHKMQAQNERPLDDFCGLSSTQMSNWLYAPWDALQEVTISTPSDLSSSPVMRYLELMLEEAIQNSGAFKATAKGNLPTKLVKAASTLLPEFAVSQFDTQISISHYTGANEDKFSALHYTRVLAEIAGILYHRSGQWHVKKAAQNRYHDHGLCVFFKPMLEAMVTQYNWGYLDGFSEDTDLRLFWRFMVWRLQSHRSVKELSEELIIAFPDILLDLAPNDYRSVDEQMHDLIELRFIERFLQYWGFVTINPRCFDDAKRLERLVSLQPLWHETFHFQAAMSPQPH</sequence>
<dbReference type="AlphaFoldDB" id="A0AAP8SW19"/>
<dbReference type="Gene3D" id="3.10.450.50">
    <property type="match status" value="1"/>
</dbReference>
<dbReference type="Proteomes" id="UP000590068">
    <property type="component" value="Unassembled WGS sequence"/>
</dbReference>
<dbReference type="Proteomes" id="UP000235611">
    <property type="component" value="Unassembled WGS sequence"/>
</dbReference>
<evidence type="ECO:0000313" key="3">
    <source>
        <dbReference type="Proteomes" id="UP000235611"/>
    </source>
</evidence>
<dbReference type="RefSeq" id="WP_102322566.1">
    <property type="nucleotide sequence ID" value="NZ_JABBXC010000021.1"/>
</dbReference>
<keyword evidence="4" id="KW-1185">Reference proteome</keyword>
<comment type="caution">
    <text evidence="2">The sequence shown here is derived from an EMBL/GenBank/DDBJ whole genome shotgun (WGS) entry which is preliminary data.</text>
</comment>
<reference evidence="2" key="3">
    <citation type="journal article" date="2018" name="Nature">
        <title>A major lineage of non-tailed dsDNA viruses as unrecognized killers of marine bacteria.</title>
        <authorList>
            <person name="Kauffman K.M."/>
            <person name="Hussain F.A."/>
            <person name="Yang J."/>
            <person name="Arevalo P."/>
            <person name="Brown J.M."/>
            <person name="Chang W.K."/>
            <person name="VanInsberghe D."/>
            <person name="Elsherbini J."/>
            <person name="Sharma R.S."/>
            <person name="Cutler M.B."/>
            <person name="Kelly L."/>
            <person name="Polz M.F."/>
        </authorList>
    </citation>
    <scope>NUCLEOTIDE SEQUENCE</scope>
    <source>
        <strain evidence="2">10N.222.49.A5</strain>
    </source>
</reference>
<accession>A0AAP8SW19</accession>
<dbReference type="SUPFAM" id="SSF103642">
    <property type="entry name" value="Sec-C motif"/>
    <property type="match status" value="1"/>
</dbReference>
<evidence type="ECO:0000313" key="2">
    <source>
        <dbReference type="EMBL" id="PMP08967.1"/>
    </source>
</evidence>
<reference evidence="1 4" key="4">
    <citation type="submission" date="2020-04" db="EMBL/GenBank/DDBJ databases">
        <title>WGS-Seq of Vibrio isolated by the O'Toole Lab.</title>
        <authorList>
            <person name="Mckone K.P."/>
            <person name="Whitaker R."/>
            <person name="Sevigney J.L."/>
            <person name="Herring J.B."/>
            <person name="O'Toole G."/>
        </authorList>
    </citation>
    <scope>NUCLEOTIDE SEQUENCE [LARGE SCALE GENOMIC DNA]</scope>
    <source>
        <strain evidence="1 4">BS_02</strain>
    </source>
</reference>
<dbReference type="InterPro" id="IPR004027">
    <property type="entry name" value="SEC_C_motif"/>
</dbReference>